<evidence type="ECO:0000313" key="5">
    <source>
        <dbReference type="EMBL" id="MDQ0202931.1"/>
    </source>
</evidence>
<evidence type="ECO:0000313" key="6">
    <source>
        <dbReference type="Proteomes" id="UP001239167"/>
    </source>
</evidence>
<sequence>MALKVKIKKQLNAFTLDVDFNVENEIFAILGASGCGKSMTLKCIAGVETPDSGYIELDGQVLFDSEKNINLPPRKRHSGYLFQNYALFPNMTVFENIAFVVSGSKENKSKTAEEYIQRFHLQGLESIYPANLSGGQQQRVAFARILAAQSRLLMLDEPFSALDSYLKWQLELELGDLLEKYKKTTLFISHNRDEVYRLCNHVAVMSNGHIETVSDKYGIFDDPQTLTAAVLTGCKNTSKAHKIDEHYLYAVDWQLELFTAQQVPDDLSYVGFRAHFFEPTTAQQQVNCFSAQIIKVIEDTFSYIIMIRPHDKESLLLRWELEKDAWVRLRDKPIFLTIPEDKLILLKK</sequence>
<feature type="domain" description="ABC transporter" evidence="4">
    <location>
        <begin position="2"/>
        <end position="232"/>
    </location>
</feature>
<dbReference type="InterPro" id="IPR003439">
    <property type="entry name" value="ABC_transporter-like_ATP-bd"/>
</dbReference>
<dbReference type="InterPro" id="IPR027417">
    <property type="entry name" value="P-loop_NTPase"/>
</dbReference>
<dbReference type="SMART" id="SM00382">
    <property type="entry name" value="AAA"/>
    <property type="match status" value="1"/>
</dbReference>
<comment type="caution">
    <text evidence="5">The sequence shown here is derived from an EMBL/GenBank/DDBJ whole genome shotgun (WGS) entry which is preliminary data.</text>
</comment>
<dbReference type="Pfam" id="PF00005">
    <property type="entry name" value="ABC_tran"/>
    <property type="match status" value="1"/>
</dbReference>
<reference evidence="5 6" key="1">
    <citation type="submission" date="2023-07" db="EMBL/GenBank/DDBJ databases">
        <title>Genomic Encyclopedia of Type Strains, Phase IV (KMG-IV): sequencing the most valuable type-strain genomes for metagenomic binning, comparative biology and taxonomic classification.</title>
        <authorList>
            <person name="Goeker M."/>
        </authorList>
    </citation>
    <scope>NUCLEOTIDE SEQUENCE [LARGE SCALE GENOMIC DNA]</scope>
    <source>
        <strain evidence="5 6">DSM 16980</strain>
    </source>
</reference>
<proteinExistence type="predicted"/>
<gene>
    <name evidence="5" type="ORF">J2S01_000627</name>
</gene>
<dbReference type="PROSITE" id="PS00211">
    <property type="entry name" value="ABC_TRANSPORTER_1"/>
    <property type="match status" value="1"/>
</dbReference>
<evidence type="ECO:0000256" key="1">
    <source>
        <dbReference type="ARBA" id="ARBA00022448"/>
    </source>
</evidence>
<dbReference type="InterPro" id="IPR003593">
    <property type="entry name" value="AAA+_ATPase"/>
</dbReference>
<protein>
    <submittedName>
        <fullName evidence="5">Molybdate transport system ATP-binding protein</fullName>
    </submittedName>
</protein>
<dbReference type="RefSeq" id="WP_432748957.1">
    <property type="nucleotide sequence ID" value="NZ_CP116940.1"/>
</dbReference>
<evidence type="ECO:0000256" key="2">
    <source>
        <dbReference type="ARBA" id="ARBA00022741"/>
    </source>
</evidence>
<evidence type="ECO:0000259" key="4">
    <source>
        <dbReference type="PROSITE" id="PS50893"/>
    </source>
</evidence>
<dbReference type="PANTHER" id="PTHR42781">
    <property type="entry name" value="SPERMIDINE/PUTRESCINE IMPORT ATP-BINDING PROTEIN POTA"/>
    <property type="match status" value="1"/>
</dbReference>
<dbReference type="EMBL" id="JAUSUE010000003">
    <property type="protein sequence ID" value="MDQ0202931.1"/>
    <property type="molecule type" value="Genomic_DNA"/>
</dbReference>
<dbReference type="InterPro" id="IPR017871">
    <property type="entry name" value="ABC_transporter-like_CS"/>
</dbReference>
<keyword evidence="3 5" id="KW-0067">ATP-binding</keyword>
<keyword evidence="6" id="KW-1185">Reference proteome</keyword>
<dbReference type="SUPFAM" id="SSF52540">
    <property type="entry name" value="P-loop containing nucleoside triphosphate hydrolases"/>
    <property type="match status" value="1"/>
</dbReference>
<dbReference type="Proteomes" id="UP001239167">
    <property type="component" value="Unassembled WGS sequence"/>
</dbReference>
<dbReference type="GO" id="GO:0005524">
    <property type="term" value="F:ATP binding"/>
    <property type="evidence" value="ECO:0007669"/>
    <property type="project" value="UniProtKB-KW"/>
</dbReference>
<keyword evidence="1" id="KW-0813">Transport</keyword>
<accession>A0ABT9Y5D1</accession>
<dbReference type="Gene3D" id="3.40.50.300">
    <property type="entry name" value="P-loop containing nucleotide triphosphate hydrolases"/>
    <property type="match status" value="1"/>
</dbReference>
<name>A0ABT9Y5D1_9FIRM</name>
<keyword evidence="2" id="KW-0547">Nucleotide-binding</keyword>
<organism evidence="5 6">
    <name type="scientific">Pectinatus haikarae</name>
    <dbReference type="NCBI Taxonomy" id="349096"/>
    <lineage>
        <taxon>Bacteria</taxon>
        <taxon>Bacillati</taxon>
        <taxon>Bacillota</taxon>
        <taxon>Negativicutes</taxon>
        <taxon>Selenomonadales</taxon>
        <taxon>Selenomonadaceae</taxon>
        <taxon>Pectinatus</taxon>
    </lineage>
</organism>
<dbReference type="PROSITE" id="PS50893">
    <property type="entry name" value="ABC_TRANSPORTER_2"/>
    <property type="match status" value="1"/>
</dbReference>
<dbReference type="InterPro" id="IPR050093">
    <property type="entry name" value="ABC_SmlMolc_Importer"/>
</dbReference>
<evidence type="ECO:0000256" key="3">
    <source>
        <dbReference type="ARBA" id="ARBA00022840"/>
    </source>
</evidence>
<dbReference type="PANTHER" id="PTHR42781:SF4">
    <property type="entry name" value="SPERMIDINE_PUTRESCINE IMPORT ATP-BINDING PROTEIN POTA"/>
    <property type="match status" value="1"/>
</dbReference>